<sequence length="92" mass="9974">MTTDSHTYRLRHPSVATLPGGHRVGVIHADTDEICLAFLGSDPCWSGGRAMRRGETLDRGGLSLTYVGGETCERSGDYLAELLCQARELTAH</sequence>
<evidence type="ECO:0000313" key="1">
    <source>
        <dbReference type="EMBL" id="HIT74950.1"/>
    </source>
</evidence>
<reference evidence="1" key="1">
    <citation type="submission" date="2020-10" db="EMBL/GenBank/DDBJ databases">
        <authorList>
            <person name="Gilroy R."/>
        </authorList>
    </citation>
    <scope>NUCLEOTIDE SEQUENCE</scope>
    <source>
        <strain evidence="1">ChiGjej1B1-24693</strain>
    </source>
</reference>
<evidence type="ECO:0000313" key="2">
    <source>
        <dbReference type="Proteomes" id="UP000886842"/>
    </source>
</evidence>
<dbReference type="Proteomes" id="UP000886842">
    <property type="component" value="Unassembled WGS sequence"/>
</dbReference>
<proteinExistence type="predicted"/>
<gene>
    <name evidence="1" type="ORF">IAA98_05135</name>
</gene>
<comment type="caution">
    <text evidence="1">The sequence shown here is derived from an EMBL/GenBank/DDBJ whole genome shotgun (WGS) entry which is preliminary data.</text>
</comment>
<name>A0A9D1GYQ7_9ACTN</name>
<accession>A0A9D1GYQ7</accession>
<protein>
    <submittedName>
        <fullName evidence="1">Uncharacterized protein</fullName>
    </submittedName>
</protein>
<dbReference type="EMBL" id="DVLP01000155">
    <property type="protein sequence ID" value="HIT74950.1"/>
    <property type="molecule type" value="Genomic_DNA"/>
</dbReference>
<organism evidence="1 2">
    <name type="scientific">Candidatus Avipropionibacterium avicola</name>
    <dbReference type="NCBI Taxonomy" id="2840701"/>
    <lineage>
        <taxon>Bacteria</taxon>
        <taxon>Bacillati</taxon>
        <taxon>Actinomycetota</taxon>
        <taxon>Actinomycetes</taxon>
        <taxon>Propionibacteriales</taxon>
        <taxon>Propionibacteriaceae</taxon>
        <taxon>Propionibacteriaceae incertae sedis</taxon>
        <taxon>Candidatus Avipropionibacterium</taxon>
    </lineage>
</organism>
<dbReference type="AlphaFoldDB" id="A0A9D1GYQ7"/>
<reference evidence="1" key="2">
    <citation type="journal article" date="2021" name="PeerJ">
        <title>Extensive microbial diversity within the chicken gut microbiome revealed by metagenomics and culture.</title>
        <authorList>
            <person name="Gilroy R."/>
            <person name="Ravi A."/>
            <person name="Getino M."/>
            <person name="Pursley I."/>
            <person name="Horton D.L."/>
            <person name="Alikhan N.F."/>
            <person name="Baker D."/>
            <person name="Gharbi K."/>
            <person name="Hall N."/>
            <person name="Watson M."/>
            <person name="Adriaenssens E.M."/>
            <person name="Foster-Nyarko E."/>
            <person name="Jarju S."/>
            <person name="Secka A."/>
            <person name="Antonio M."/>
            <person name="Oren A."/>
            <person name="Chaudhuri R.R."/>
            <person name="La Ragione R."/>
            <person name="Hildebrand F."/>
            <person name="Pallen M.J."/>
        </authorList>
    </citation>
    <scope>NUCLEOTIDE SEQUENCE</scope>
    <source>
        <strain evidence="1">ChiGjej1B1-24693</strain>
    </source>
</reference>